<reference evidence="2 3" key="1">
    <citation type="journal article" date="2003" name="Int. J. Syst. Evol. Microbiol.">
        <title>Halobacillus salinus sp. nov., isolated from a salt lake on the coast of the East Sea in Korea.</title>
        <authorList>
            <person name="Yoon J.H."/>
            <person name="Kang K.H."/>
            <person name="Park Y.H."/>
        </authorList>
    </citation>
    <scope>NUCLEOTIDE SEQUENCE [LARGE SCALE GENOMIC DNA]</scope>
    <source>
        <strain evidence="2 3">HSL-3</strain>
    </source>
</reference>
<gene>
    <name evidence="2" type="ORF">E4663_05565</name>
</gene>
<dbReference type="EMBL" id="SRJC01000001">
    <property type="protein sequence ID" value="TGB04461.1"/>
    <property type="molecule type" value="Genomic_DNA"/>
</dbReference>
<proteinExistence type="predicted"/>
<name>A0A4Z0H4T0_9BACI</name>
<evidence type="ECO:0000313" key="2">
    <source>
        <dbReference type="EMBL" id="TGB04461.1"/>
    </source>
</evidence>
<dbReference type="STRING" id="192814.GCA_900166575_01517"/>
<evidence type="ECO:0000313" key="3">
    <source>
        <dbReference type="Proteomes" id="UP000297982"/>
    </source>
</evidence>
<keyword evidence="1" id="KW-1133">Transmembrane helix</keyword>
<keyword evidence="3" id="KW-1185">Reference proteome</keyword>
<protein>
    <submittedName>
        <fullName evidence="2">DUF4227 family protein</fullName>
    </submittedName>
</protein>
<comment type="caution">
    <text evidence="2">The sequence shown here is derived from an EMBL/GenBank/DDBJ whole genome shotgun (WGS) entry which is preliminary data.</text>
</comment>
<feature type="transmembrane region" description="Helical" evidence="1">
    <location>
        <begin position="12"/>
        <end position="32"/>
    </location>
</feature>
<dbReference type="RefSeq" id="WP_079479883.1">
    <property type="nucleotide sequence ID" value="NZ_FVYZ01000004.1"/>
</dbReference>
<dbReference type="OrthoDB" id="2691647at2"/>
<keyword evidence="1" id="KW-0472">Membrane</keyword>
<dbReference type="Pfam" id="PF14004">
    <property type="entry name" value="DUF4227"/>
    <property type="match status" value="1"/>
</dbReference>
<dbReference type="AlphaFoldDB" id="A0A4Z0H4T0"/>
<sequence>MSSIRAHLQDVTKVIIVFTICTCIFYAALRVVHHEYERQHRYDPPKGTAVKVYQPVELDWTERLSMFFQLGE</sequence>
<accession>A0A4Z0H4T0</accession>
<dbReference type="Proteomes" id="UP000297982">
    <property type="component" value="Unassembled WGS sequence"/>
</dbReference>
<organism evidence="2 3">
    <name type="scientific">Halobacillus salinus</name>
    <dbReference type="NCBI Taxonomy" id="192814"/>
    <lineage>
        <taxon>Bacteria</taxon>
        <taxon>Bacillati</taxon>
        <taxon>Bacillota</taxon>
        <taxon>Bacilli</taxon>
        <taxon>Bacillales</taxon>
        <taxon>Bacillaceae</taxon>
        <taxon>Halobacillus</taxon>
    </lineage>
</organism>
<keyword evidence="1" id="KW-0812">Transmembrane</keyword>
<evidence type="ECO:0000256" key="1">
    <source>
        <dbReference type="SAM" id="Phobius"/>
    </source>
</evidence>
<dbReference type="InterPro" id="IPR025321">
    <property type="entry name" value="DUF4227"/>
</dbReference>